<name>A0A285D2B3_9BACI</name>
<dbReference type="RefSeq" id="WP_179714306.1">
    <property type="nucleotide sequence ID" value="NZ_JBEPMQ010000008.1"/>
</dbReference>
<dbReference type="AlphaFoldDB" id="A0A285D2B3"/>
<sequence length="49" mass="5919">MVKEKEESFKLSYESDGEMGKQQKMNKETQLKHKKNKDKFYFNVTQNSE</sequence>
<organism evidence="2 3">
    <name type="scientific">Bacillus oleivorans</name>
    <dbReference type="NCBI Taxonomy" id="1448271"/>
    <lineage>
        <taxon>Bacteria</taxon>
        <taxon>Bacillati</taxon>
        <taxon>Bacillota</taxon>
        <taxon>Bacilli</taxon>
        <taxon>Bacillales</taxon>
        <taxon>Bacillaceae</taxon>
        <taxon>Bacillus</taxon>
    </lineage>
</organism>
<keyword evidence="3" id="KW-1185">Reference proteome</keyword>
<feature type="compositionally biased region" description="Basic and acidic residues" evidence="1">
    <location>
        <begin position="18"/>
        <end position="31"/>
    </location>
</feature>
<dbReference type="Proteomes" id="UP000219546">
    <property type="component" value="Unassembled WGS sequence"/>
</dbReference>
<feature type="region of interest" description="Disordered" evidence="1">
    <location>
        <begin position="1"/>
        <end position="49"/>
    </location>
</feature>
<protein>
    <submittedName>
        <fullName evidence="2">Uncharacterized protein</fullName>
    </submittedName>
</protein>
<accession>A0A285D2B3</accession>
<dbReference type="EMBL" id="OAOP01000008">
    <property type="protein sequence ID" value="SNX73912.1"/>
    <property type="molecule type" value="Genomic_DNA"/>
</dbReference>
<gene>
    <name evidence="2" type="ORF">SAMN05877753_10833</name>
</gene>
<reference evidence="2 3" key="1">
    <citation type="submission" date="2017-08" db="EMBL/GenBank/DDBJ databases">
        <authorList>
            <person name="de Groot N.N."/>
        </authorList>
    </citation>
    <scope>NUCLEOTIDE SEQUENCE [LARGE SCALE GENOMIC DNA]</scope>
    <source>
        <strain evidence="2 3">JC228</strain>
    </source>
</reference>
<proteinExistence type="predicted"/>
<evidence type="ECO:0000256" key="1">
    <source>
        <dbReference type="SAM" id="MobiDB-lite"/>
    </source>
</evidence>
<evidence type="ECO:0000313" key="2">
    <source>
        <dbReference type="EMBL" id="SNX73912.1"/>
    </source>
</evidence>
<evidence type="ECO:0000313" key="3">
    <source>
        <dbReference type="Proteomes" id="UP000219546"/>
    </source>
</evidence>